<sequence>MASPSECSHCAALVASSALTRSARRFSRVFSTGQRCAATASYARFCWISLCTWGASWRMTSGGRVVVLPPEPLEFRVMTPPCRQRRLVSCPVGRCRVSQHDSNVPVGDPQVRAGGEVPPDVHSTGWWSD</sequence>
<dbReference type="AlphaFoldDB" id="A0A821VQ77"/>
<reference evidence="2" key="1">
    <citation type="submission" date="2021-02" db="EMBL/GenBank/DDBJ databases">
        <authorList>
            <person name="Steward A R."/>
        </authorList>
    </citation>
    <scope>NUCLEOTIDE SEQUENCE</scope>
</reference>
<proteinExistence type="predicted"/>
<gene>
    <name evidence="2" type="ORF">PMACD_LOCUS12267</name>
</gene>
<comment type="caution">
    <text evidence="2">The sequence shown here is derived from an EMBL/GenBank/DDBJ whole genome shotgun (WGS) entry which is preliminary data.</text>
</comment>
<evidence type="ECO:0000313" key="3">
    <source>
        <dbReference type="Proteomes" id="UP000663880"/>
    </source>
</evidence>
<name>A0A821VQ77_9NEOP</name>
<dbReference type="Proteomes" id="UP000663880">
    <property type="component" value="Unassembled WGS sequence"/>
</dbReference>
<evidence type="ECO:0000256" key="1">
    <source>
        <dbReference type="SAM" id="MobiDB-lite"/>
    </source>
</evidence>
<organism evidence="2 3">
    <name type="scientific">Pieris macdunnoughi</name>
    <dbReference type="NCBI Taxonomy" id="345717"/>
    <lineage>
        <taxon>Eukaryota</taxon>
        <taxon>Metazoa</taxon>
        <taxon>Ecdysozoa</taxon>
        <taxon>Arthropoda</taxon>
        <taxon>Hexapoda</taxon>
        <taxon>Insecta</taxon>
        <taxon>Pterygota</taxon>
        <taxon>Neoptera</taxon>
        <taxon>Endopterygota</taxon>
        <taxon>Lepidoptera</taxon>
        <taxon>Glossata</taxon>
        <taxon>Ditrysia</taxon>
        <taxon>Papilionoidea</taxon>
        <taxon>Pieridae</taxon>
        <taxon>Pierinae</taxon>
        <taxon>Pieris</taxon>
    </lineage>
</organism>
<keyword evidence="3" id="KW-1185">Reference proteome</keyword>
<feature type="region of interest" description="Disordered" evidence="1">
    <location>
        <begin position="100"/>
        <end position="129"/>
    </location>
</feature>
<protein>
    <submittedName>
        <fullName evidence="2">Uncharacterized protein</fullName>
    </submittedName>
</protein>
<accession>A0A821VQ77</accession>
<evidence type="ECO:0000313" key="2">
    <source>
        <dbReference type="EMBL" id="CAF4912472.1"/>
    </source>
</evidence>
<dbReference type="EMBL" id="CAJOBZ010000046">
    <property type="protein sequence ID" value="CAF4912472.1"/>
    <property type="molecule type" value="Genomic_DNA"/>
</dbReference>